<dbReference type="InterPro" id="IPR001810">
    <property type="entry name" value="F-box_dom"/>
</dbReference>
<gene>
    <name evidence="4" type="ORF">MCOR_24255</name>
</gene>
<dbReference type="GO" id="GO:0019005">
    <property type="term" value="C:SCF ubiquitin ligase complex"/>
    <property type="evidence" value="ECO:0007669"/>
    <property type="project" value="TreeGrafter"/>
</dbReference>
<name>A0A6J8C2Z3_MYTCO</name>
<feature type="region of interest" description="Disordered" evidence="2">
    <location>
        <begin position="420"/>
        <end position="440"/>
    </location>
</feature>
<dbReference type="EMBL" id="CACVKT020004311">
    <property type="protein sequence ID" value="CAC5389037.1"/>
    <property type="molecule type" value="Genomic_DNA"/>
</dbReference>
<dbReference type="PANTHER" id="PTHR13318">
    <property type="entry name" value="PARTNER OF PAIRED, ISOFORM B-RELATED"/>
    <property type="match status" value="1"/>
</dbReference>
<dbReference type="SMART" id="SM00256">
    <property type="entry name" value="FBOX"/>
    <property type="match status" value="1"/>
</dbReference>
<reference evidence="4 5" key="1">
    <citation type="submission" date="2020-06" db="EMBL/GenBank/DDBJ databases">
        <authorList>
            <person name="Li R."/>
            <person name="Bekaert M."/>
        </authorList>
    </citation>
    <scope>NUCLEOTIDE SEQUENCE [LARGE SCALE GENOMIC DNA]</scope>
    <source>
        <strain evidence="5">wild</strain>
    </source>
</reference>
<dbReference type="Gene3D" id="3.80.10.10">
    <property type="entry name" value="Ribonuclease Inhibitor"/>
    <property type="match status" value="1"/>
</dbReference>
<evidence type="ECO:0000256" key="1">
    <source>
        <dbReference type="ARBA" id="ARBA00022786"/>
    </source>
</evidence>
<protein>
    <submittedName>
        <fullName evidence="4">FBXL2_20</fullName>
    </submittedName>
</protein>
<dbReference type="Proteomes" id="UP000507470">
    <property type="component" value="Unassembled WGS sequence"/>
</dbReference>
<evidence type="ECO:0000313" key="4">
    <source>
        <dbReference type="EMBL" id="CAC5389037.1"/>
    </source>
</evidence>
<dbReference type="InterPro" id="IPR032675">
    <property type="entry name" value="LRR_dom_sf"/>
</dbReference>
<dbReference type="PANTHER" id="PTHR13318:SF95">
    <property type="entry name" value="F-BOX PROTEIN YLR352W"/>
    <property type="match status" value="1"/>
</dbReference>
<evidence type="ECO:0000256" key="2">
    <source>
        <dbReference type="SAM" id="MobiDB-lite"/>
    </source>
</evidence>
<dbReference type="SMART" id="SM00367">
    <property type="entry name" value="LRR_CC"/>
    <property type="match status" value="8"/>
</dbReference>
<dbReference type="OrthoDB" id="423607at2759"/>
<dbReference type="InterPro" id="IPR006553">
    <property type="entry name" value="Leu-rich_rpt_Cys-con_subtyp"/>
</dbReference>
<dbReference type="GO" id="GO:0031146">
    <property type="term" value="P:SCF-dependent proteasomal ubiquitin-dependent protein catabolic process"/>
    <property type="evidence" value="ECO:0007669"/>
    <property type="project" value="TreeGrafter"/>
</dbReference>
<evidence type="ECO:0000259" key="3">
    <source>
        <dbReference type="PROSITE" id="PS50181"/>
    </source>
</evidence>
<organism evidence="4 5">
    <name type="scientific">Mytilus coruscus</name>
    <name type="common">Sea mussel</name>
    <dbReference type="NCBI Taxonomy" id="42192"/>
    <lineage>
        <taxon>Eukaryota</taxon>
        <taxon>Metazoa</taxon>
        <taxon>Spiralia</taxon>
        <taxon>Lophotrochozoa</taxon>
        <taxon>Mollusca</taxon>
        <taxon>Bivalvia</taxon>
        <taxon>Autobranchia</taxon>
        <taxon>Pteriomorphia</taxon>
        <taxon>Mytilida</taxon>
        <taxon>Mytiloidea</taxon>
        <taxon>Mytilidae</taxon>
        <taxon>Mytilinae</taxon>
        <taxon>Mytilus</taxon>
    </lineage>
</organism>
<dbReference type="SUPFAM" id="SSF81383">
    <property type="entry name" value="F-box domain"/>
    <property type="match status" value="1"/>
</dbReference>
<accession>A0A6J8C2Z3</accession>
<keyword evidence="5" id="KW-1185">Reference proteome</keyword>
<proteinExistence type="predicted"/>
<dbReference type="AlphaFoldDB" id="A0A6J8C2Z3"/>
<dbReference type="Gene3D" id="1.20.1280.50">
    <property type="match status" value="1"/>
</dbReference>
<sequence length="552" mass="63249">MDINNIPLELLLKILSYIPQNELYHTISQVCRHWEKLSILPDFWRTFSYDDLSQLPQSSVQKYSTMENRVAHIRNIQTYVQELSITRMGISDIQTIVFPDLKHLHILEEISGQLFMDVLKRCPKLQAIDVQMYNPMICSFDLFCGLNLKEIKISFLLPTSETINNDLIFLTETNPNLEKLDLNVQVRYGNVLHCGVHLQLEDHTIRQILNQSRNLKTLALRNCSVSSKGFTSCGINFGLTELTISNSYSFDDNGIECVTKNAKNLLVLEILECNKITDKSIASIAENCPRLQCLSIYHPHVGVQITNQSLLAVANACRNLKRLYWRFRSKNRNTTDSGVIAIAKSCRFLVKISFDNNVHIGDLSLSSMVTYCLFLREASFSGCYGITLKGIKSFISSCIWLEKLDCSFCEGIMDDDYSPVRTNTRKSNEPRETTDETKSNKDKLEEFYNRADGCVQDDVAISYTDPQTEHVFIRHHYYDQREGFIVHSHLKYLSLKACRLLSNVTILTLFELCPDLREVDLIGTNADIDQLLYDKIKQLCPFLNLENSQAPP</sequence>
<dbReference type="Pfam" id="PF12937">
    <property type="entry name" value="F-box-like"/>
    <property type="match status" value="1"/>
</dbReference>
<feature type="compositionally biased region" description="Basic and acidic residues" evidence="2">
    <location>
        <begin position="426"/>
        <end position="440"/>
    </location>
</feature>
<dbReference type="PROSITE" id="PS50181">
    <property type="entry name" value="FBOX"/>
    <property type="match status" value="1"/>
</dbReference>
<dbReference type="InterPro" id="IPR036047">
    <property type="entry name" value="F-box-like_dom_sf"/>
</dbReference>
<keyword evidence="1" id="KW-0833">Ubl conjugation pathway</keyword>
<dbReference type="SUPFAM" id="SSF52047">
    <property type="entry name" value="RNI-like"/>
    <property type="match status" value="1"/>
</dbReference>
<feature type="domain" description="F-box" evidence="3">
    <location>
        <begin position="1"/>
        <end position="47"/>
    </location>
</feature>
<evidence type="ECO:0000313" key="5">
    <source>
        <dbReference type="Proteomes" id="UP000507470"/>
    </source>
</evidence>